<dbReference type="EMBL" id="KQ435793">
    <property type="protein sequence ID" value="KOX74150.1"/>
    <property type="molecule type" value="Genomic_DNA"/>
</dbReference>
<feature type="compositionally biased region" description="Basic and acidic residues" evidence="1">
    <location>
        <begin position="26"/>
        <end position="40"/>
    </location>
</feature>
<reference evidence="2 3" key="1">
    <citation type="submission" date="2015-07" db="EMBL/GenBank/DDBJ databases">
        <title>The genome of Melipona quadrifasciata.</title>
        <authorList>
            <person name="Pan H."/>
            <person name="Kapheim K."/>
        </authorList>
    </citation>
    <scope>NUCLEOTIDE SEQUENCE [LARGE SCALE GENOMIC DNA]</scope>
    <source>
        <strain evidence="2">0111107301</strain>
        <tissue evidence="2">Whole body</tissue>
    </source>
</reference>
<protein>
    <submittedName>
        <fullName evidence="2">Uncharacterized protein</fullName>
    </submittedName>
</protein>
<evidence type="ECO:0000313" key="3">
    <source>
        <dbReference type="Proteomes" id="UP000053105"/>
    </source>
</evidence>
<dbReference type="OrthoDB" id="5976811at2759"/>
<proteinExistence type="predicted"/>
<gene>
    <name evidence="2" type="ORF">WN51_13500</name>
</gene>
<evidence type="ECO:0000256" key="1">
    <source>
        <dbReference type="SAM" id="MobiDB-lite"/>
    </source>
</evidence>
<accession>A0A0M8ZZ98</accession>
<name>A0A0M8ZZ98_9HYME</name>
<organism evidence="2 3">
    <name type="scientific">Melipona quadrifasciata</name>
    <dbReference type="NCBI Taxonomy" id="166423"/>
    <lineage>
        <taxon>Eukaryota</taxon>
        <taxon>Metazoa</taxon>
        <taxon>Ecdysozoa</taxon>
        <taxon>Arthropoda</taxon>
        <taxon>Hexapoda</taxon>
        <taxon>Insecta</taxon>
        <taxon>Pterygota</taxon>
        <taxon>Neoptera</taxon>
        <taxon>Endopterygota</taxon>
        <taxon>Hymenoptera</taxon>
        <taxon>Apocrita</taxon>
        <taxon>Aculeata</taxon>
        <taxon>Apoidea</taxon>
        <taxon>Anthophila</taxon>
        <taxon>Apidae</taxon>
        <taxon>Melipona</taxon>
    </lineage>
</organism>
<keyword evidence="3" id="KW-1185">Reference proteome</keyword>
<feature type="region of interest" description="Disordered" evidence="1">
    <location>
        <begin position="26"/>
        <end position="49"/>
    </location>
</feature>
<sequence>MRQCARRAFHDISLSDVQFVTLRESVEDSRSDARDTRYEDLNSGGGGGNSVKCVPSLEIPGRWRRHCPHGPIMSEPGCNLVSEGTAGQNGNTVSTGRCVCGPSVPWCPNEPRPYDYATRRECTLNLAAKMNYDYTESILNTTYEYYRHRQDTKDYTEREKHCHINVINEKAYHLCAIAGETRVYTVNWMIALNRRHNELSFSLLLVYCFGFISRGTLKSSIPAVHFSVEINLSFSPQRCDGVPWMPFSSANVDELLFQMTSLIPETRQATTLKLSRGPSCFPCLETEEGLESRNKNVNSLCSILLMVNSVMFNAAMVKMIGYQFYNLLKCSQASAPTGCISREGIPIYIIGGKRYIFVLFFKEDDCVYGVHACNIYLHSQVHTLYTSFMNSTNNSGFTQGRKSRPSVGSFPAGHLKCAIPDEKNWKENGESERFVIAVVSKDFARLPLVSNITCGTELFSAASETNHEITNDHIKNYITIEIASTVRHLLATNDEYIRHKEMEIFCVMTSTLVTRENSYRKENNLHIYLMLSTVAASTVNIVVGIDAVEGIALAIGEVGAKSPVSHLCASNHCNKLQ</sequence>
<dbReference type="AlphaFoldDB" id="A0A0M8ZZ98"/>
<evidence type="ECO:0000313" key="2">
    <source>
        <dbReference type="EMBL" id="KOX74150.1"/>
    </source>
</evidence>
<dbReference type="Proteomes" id="UP000053105">
    <property type="component" value="Unassembled WGS sequence"/>
</dbReference>